<protein>
    <recommendedName>
        <fullName evidence="1">Ketosynthase family 3 (KS3) domain-containing protein</fullName>
    </recommendedName>
</protein>
<gene>
    <name evidence="2" type="ORF">NQ317_010396</name>
</gene>
<keyword evidence="3" id="KW-1185">Reference proteome</keyword>
<dbReference type="Gene3D" id="3.40.47.10">
    <property type="match status" value="1"/>
</dbReference>
<dbReference type="SMART" id="SM00825">
    <property type="entry name" value="PKS_KS"/>
    <property type="match status" value="1"/>
</dbReference>
<comment type="caution">
    <text evidence="2">The sequence shown here is derived from an EMBL/GenBank/DDBJ whole genome shotgun (WGS) entry which is preliminary data.</text>
</comment>
<proteinExistence type="predicted"/>
<organism evidence="2 3">
    <name type="scientific">Molorchus minor</name>
    <dbReference type="NCBI Taxonomy" id="1323400"/>
    <lineage>
        <taxon>Eukaryota</taxon>
        <taxon>Metazoa</taxon>
        <taxon>Ecdysozoa</taxon>
        <taxon>Arthropoda</taxon>
        <taxon>Hexapoda</taxon>
        <taxon>Insecta</taxon>
        <taxon>Pterygota</taxon>
        <taxon>Neoptera</taxon>
        <taxon>Endopterygota</taxon>
        <taxon>Coleoptera</taxon>
        <taxon>Polyphaga</taxon>
        <taxon>Cucujiformia</taxon>
        <taxon>Chrysomeloidea</taxon>
        <taxon>Cerambycidae</taxon>
        <taxon>Lamiinae</taxon>
        <taxon>Monochamini</taxon>
        <taxon>Molorchus</taxon>
    </lineage>
</organism>
<dbReference type="EMBL" id="JAPWTJ010003115">
    <property type="protein sequence ID" value="KAJ8962425.1"/>
    <property type="molecule type" value="Genomic_DNA"/>
</dbReference>
<dbReference type="Gene3D" id="3.30.70.3290">
    <property type="match status" value="1"/>
</dbReference>
<evidence type="ECO:0000259" key="1">
    <source>
        <dbReference type="PROSITE" id="PS52004"/>
    </source>
</evidence>
<dbReference type="InterPro" id="IPR032821">
    <property type="entry name" value="PKS_assoc"/>
</dbReference>
<evidence type="ECO:0000313" key="2">
    <source>
        <dbReference type="EMBL" id="KAJ8962425.1"/>
    </source>
</evidence>
<dbReference type="Proteomes" id="UP001162164">
    <property type="component" value="Unassembled WGS sequence"/>
</dbReference>
<reference evidence="2" key="1">
    <citation type="journal article" date="2023" name="Insect Mol. Biol.">
        <title>Genome sequencing provides insights into the evolution of gene families encoding plant cell wall-degrading enzymes in longhorned beetles.</title>
        <authorList>
            <person name="Shin N.R."/>
            <person name="Okamura Y."/>
            <person name="Kirsch R."/>
            <person name="Pauchet Y."/>
        </authorList>
    </citation>
    <scope>NUCLEOTIDE SEQUENCE</scope>
    <source>
        <strain evidence="2">MMC_N1</strain>
    </source>
</reference>
<dbReference type="PANTHER" id="PTHR43775:SF23">
    <property type="entry name" value="FATTY ACID SYNTHASE 3"/>
    <property type="match status" value="1"/>
</dbReference>
<name>A0ABQ9IRT0_9CUCU</name>
<dbReference type="InterPro" id="IPR020841">
    <property type="entry name" value="PKS_Beta-ketoAc_synthase_dom"/>
</dbReference>
<feature type="domain" description="Ketosynthase family 3 (KS3)" evidence="1">
    <location>
        <begin position="1"/>
        <end position="173"/>
    </location>
</feature>
<dbReference type="PROSITE" id="PS52004">
    <property type="entry name" value="KS3_2"/>
    <property type="match status" value="1"/>
</dbReference>
<dbReference type="SUPFAM" id="SSF53901">
    <property type="entry name" value="Thiolase-like"/>
    <property type="match status" value="1"/>
</dbReference>
<dbReference type="PANTHER" id="PTHR43775">
    <property type="entry name" value="FATTY ACID SYNTHASE"/>
    <property type="match status" value="1"/>
</dbReference>
<accession>A0ABQ9IRT0</accession>
<evidence type="ECO:0000313" key="3">
    <source>
        <dbReference type="Proteomes" id="UP001162164"/>
    </source>
</evidence>
<dbReference type="CDD" id="cd00833">
    <property type="entry name" value="PKS"/>
    <property type="match status" value="1"/>
</dbReference>
<dbReference type="Pfam" id="PF02801">
    <property type="entry name" value="Ketoacyl-synt_C"/>
    <property type="match status" value="1"/>
</dbReference>
<dbReference type="InterPro" id="IPR050091">
    <property type="entry name" value="PKS_NRPS_Biosynth_Enz"/>
</dbReference>
<dbReference type="Pfam" id="PF16197">
    <property type="entry name" value="KAsynt_C_assoc"/>
    <property type="match status" value="1"/>
</dbReference>
<dbReference type="InterPro" id="IPR016039">
    <property type="entry name" value="Thiolase-like"/>
</dbReference>
<dbReference type="InterPro" id="IPR014031">
    <property type="entry name" value="Ketoacyl_synth_C"/>
</dbReference>
<sequence length="292" mass="32315">MLKRVYARVVHAKSSCDGHKERGITFPSKDCQVELLNEFYEECLIPKDDLSFVEAHGSGTFVGDPIEGTAIDEALAQNRKTPLVVGSVKSNIGHTEPVSGICAIVKVSCIIAMETGYIPPNLHFEHPNESIRGLIEGRIRVVTEKTPFDVDKGLIGVDSFGFGGTNSHVLLQARAKRKTNKGVPSDNLPRLVCLSGRTEEAVNCLFEEISVNSLDAEHIRLLHDVFRKDIKGHLYRGYIIMSKSGEIARSIRFPVGSTIVPPLYIVFGELMNWQEVGGQLLKLPIFVEHVKR</sequence>